<protein>
    <submittedName>
        <fullName evidence="1">Uncharacterized protein</fullName>
    </submittedName>
</protein>
<dbReference type="EMBL" id="CP000806">
    <property type="protein sequence ID" value="ACB50971.1"/>
    <property type="molecule type" value="Genomic_DNA"/>
</dbReference>
<dbReference type="Proteomes" id="UP000001203">
    <property type="component" value="Chromosome circular"/>
</dbReference>
<dbReference type="AlphaFoldDB" id="B1WXY4"/>
<organism evidence="1 2">
    <name type="scientific">Crocosphaera subtropica (strain ATCC 51142 / BH68)</name>
    <name type="common">Cyanothece sp. (strain ATCC 51142)</name>
    <dbReference type="NCBI Taxonomy" id="43989"/>
    <lineage>
        <taxon>Bacteria</taxon>
        <taxon>Bacillati</taxon>
        <taxon>Cyanobacteriota</taxon>
        <taxon>Cyanophyceae</taxon>
        <taxon>Oscillatoriophycideae</taxon>
        <taxon>Chroococcales</taxon>
        <taxon>Aphanothecaceae</taxon>
        <taxon>Crocosphaera</taxon>
        <taxon>Crocosphaera subtropica</taxon>
    </lineage>
</organism>
<reference evidence="1 2" key="1">
    <citation type="journal article" date="2008" name="Proc. Natl. Acad. Sci. U.S.A.">
        <title>The genome of Cyanothece 51142, a unicellular diazotrophic cyanobacterium important in the marine nitrogen cycle.</title>
        <authorList>
            <person name="Welsh E.A."/>
            <person name="Liberton M."/>
            <person name="Stoeckel J."/>
            <person name="Loh T."/>
            <person name="Elvitigala T."/>
            <person name="Wang C."/>
            <person name="Wollam A."/>
            <person name="Fulton R.S."/>
            <person name="Clifton S.W."/>
            <person name="Jacobs J.M."/>
            <person name="Aurora R."/>
            <person name="Ghosh B.K."/>
            <person name="Sherman L.A."/>
            <person name="Smith R.D."/>
            <person name="Wilson R.K."/>
            <person name="Pakrasi H.B."/>
        </authorList>
    </citation>
    <scope>NUCLEOTIDE SEQUENCE [LARGE SCALE GENOMIC DNA]</scope>
    <source>
        <strain evidence="2">ATCC 51142 / BH68</strain>
    </source>
</reference>
<dbReference type="KEGG" id="cyt:cce_1621"/>
<gene>
    <name evidence="1" type="ordered locus">cce_1621</name>
</gene>
<evidence type="ECO:0000313" key="2">
    <source>
        <dbReference type="Proteomes" id="UP000001203"/>
    </source>
</evidence>
<name>B1WXY4_CROS5</name>
<keyword evidence="2" id="KW-1185">Reference proteome</keyword>
<evidence type="ECO:0000313" key="1">
    <source>
        <dbReference type="EMBL" id="ACB50971.1"/>
    </source>
</evidence>
<proteinExistence type="predicted"/>
<dbReference type="HOGENOM" id="CLU_116628_0_0_3"/>
<dbReference type="STRING" id="43989.cce_1621"/>
<accession>B1WXY4</accession>
<dbReference type="eggNOG" id="ENOG50317WH">
    <property type="taxonomic scope" value="Bacteria"/>
</dbReference>
<sequence length="145" mass="16592">MKSMSMASTEQVKQYLAHWFQLGKSVICPKRQEKICPQVIFRGHDYSAEFEQCWHKILNTDADCYLEGTEQTIQQLLSPAWEIIDCPRCDLPIPMTVAGVASPVCTCFDLSDWPNNELPAPRVPANSSIHLNRLKQRLQDKEDNN</sequence>